<evidence type="ECO:0000256" key="1">
    <source>
        <dbReference type="SAM" id="Coils"/>
    </source>
</evidence>
<gene>
    <name evidence="2" type="ORF">ELB75_03750</name>
</gene>
<accession>A0A3S9SIE0</accession>
<reference evidence="2 3" key="1">
    <citation type="submission" date="2018-12" db="EMBL/GenBank/DDBJ databases">
        <title>Genome sequencing of Eikenella corrodens KCOM 3110 (= JS217).</title>
        <authorList>
            <person name="Koo J.-K."/>
            <person name="Park S.-N."/>
            <person name="Lim Y.K."/>
        </authorList>
    </citation>
    <scope>NUCLEOTIDE SEQUENCE [LARGE SCALE GENOMIC DNA]</scope>
    <source>
        <strain evidence="2 3">KCOM 3110</strain>
    </source>
</reference>
<feature type="coiled-coil region" evidence="1">
    <location>
        <begin position="101"/>
        <end position="152"/>
    </location>
</feature>
<proteinExistence type="predicted"/>
<organism evidence="2 3">
    <name type="scientific">Eikenella corrodens</name>
    <dbReference type="NCBI Taxonomy" id="539"/>
    <lineage>
        <taxon>Bacteria</taxon>
        <taxon>Pseudomonadati</taxon>
        <taxon>Pseudomonadota</taxon>
        <taxon>Betaproteobacteria</taxon>
        <taxon>Neisseriales</taxon>
        <taxon>Neisseriaceae</taxon>
        <taxon>Eikenella</taxon>
    </lineage>
</organism>
<dbReference type="OrthoDB" id="8610439at2"/>
<dbReference type="Proteomes" id="UP000282435">
    <property type="component" value="Chromosome"/>
</dbReference>
<dbReference type="AlphaFoldDB" id="A0A3S9SIE0"/>
<sequence>MPVSKTAIRQTDFQAAPCPHYPASLFLAVMPSNTNHVCFHCRAAVRRAKTHGQAVPCPECGRPCTRLSYKLAIPPKHQPKAWQALQNKIQAYYDGQAAYAVQMQQRNKTELQQRIARLKQQAKQPGCGSKEHERLNRQLAEARHKLGQIQRQQYISNTLEHS</sequence>
<evidence type="ECO:0000313" key="2">
    <source>
        <dbReference type="EMBL" id="AZR59218.1"/>
    </source>
</evidence>
<dbReference type="EMBL" id="CP034670">
    <property type="protein sequence ID" value="AZR59218.1"/>
    <property type="molecule type" value="Genomic_DNA"/>
</dbReference>
<dbReference type="RefSeq" id="WP_126982770.1">
    <property type="nucleotide sequence ID" value="NZ_CP034670.1"/>
</dbReference>
<keyword evidence="1" id="KW-0175">Coiled coil</keyword>
<protein>
    <submittedName>
        <fullName evidence="2">Uncharacterized protein</fullName>
    </submittedName>
</protein>
<evidence type="ECO:0000313" key="3">
    <source>
        <dbReference type="Proteomes" id="UP000282435"/>
    </source>
</evidence>
<name>A0A3S9SIE0_EIKCO</name>